<name>A0A9P4WR90_9PLEO</name>
<keyword evidence="3" id="KW-1185">Reference proteome</keyword>
<evidence type="ECO:0000256" key="1">
    <source>
        <dbReference type="SAM" id="MobiDB-lite"/>
    </source>
</evidence>
<feature type="compositionally biased region" description="Basic and acidic residues" evidence="1">
    <location>
        <begin position="189"/>
        <end position="207"/>
    </location>
</feature>
<evidence type="ECO:0000313" key="2">
    <source>
        <dbReference type="EMBL" id="KAF3039134.1"/>
    </source>
</evidence>
<feature type="compositionally biased region" description="Low complexity" evidence="1">
    <location>
        <begin position="39"/>
        <end position="50"/>
    </location>
</feature>
<feature type="region of interest" description="Disordered" evidence="1">
    <location>
        <begin position="1"/>
        <end position="83"/>
    </location>
</feature>
<protein>
    <submittedName>
        <fullName evidence="2">Uncharacterized protein</fullName>
    </submittedName>
</protein>
<organism evidence="2 3">
    <name type="scientific">Didymella heteroderae</name>
    <dbReference type="NCBI Taxonomy" id="1769908"/>
    <lineage>
        <taxon>Eukaryota</taxon>
        <taxon>Fungi</taxon>
        <taxon>Dikarya</taxon>
        <taxon>Ascomycota</taxon>
        <taxon>Pezizomycotina</taxon>
        <taxon>Dothideomycetes</taxon>
        <taxon>Pleosporomycetidae</taxon>
        <taxon>Pleosporales</taxon>
        <taxon>Pleosporineae</taxon>
        <taxon>Didymellaceae</taxon>
        <taxon>Didymella</taxon>
    </lineage>
</organism>
<dbReference type="Proteomes" id="UP000758155">
    <property type="component" value="Unassembled WGS sequence"/>
</dbReference>
<dbReference type="EMBL" id="SWKV01000032">
    <property type="protein sequence ID" value="KAF3039134.1"/>
    <property type="molecule type" value="Genomic_DNA"/>
</dbReference>
<proteinExistence type="predicted"/>
<dbReference type="OrthoDB" id="3860514at2759"/>
<feature type="region of interest" description="Disordered" evidence="1">
    <location>
        <begin position="121"/>
        <end position="207"/>
    </location>
</feature>
<gene>
    <name evidence="2" type="ORF">E8E12_001993</name>
</gene>
<dbReference type="AlphaFoldDB" id="A0A9P4WR90"/>
<evidence type="ECO:0000313" key="3">
    <source>
        <dbReference type="Proteomes" id="UP000758155"/>
    </source>
</evidence>
<feature type="compositionally biased region" description="Basic and acidic residues" evidence="1">
    <location>
        <begin position="142"/>
        <end position="162"/>
    </location>
</feature>
<accession>A0A9P4WR90</accession>
<comment type="caution">
    <text evidence="2">The sequence shown here is derived from an EMBL/GenBank/DDBJ whole genome shotgun (WGS) entry which is preliminary data.</text>
</comment>
<reference evidence="2" key="1">
    <citation type="submission" date="2019-04" db="EMBL/GenBank/DDBJ databases">
        <title>Sequencing of skin fungus with MAO and IRED activity.</title>
        <authorList>
            <person name="Marsaioli A.J."/>
            <person name="Bonatto J.M.C."/>
            <person name="Reis Junior O."/>
        </authorList>
    </citation>
    <scope>NUCLEOTIDE SEQUENCE</scope>
    <source>
        <strain evidence="2">28M1</strain>
    </source>
</reference>
<sequence length="449" mass="50582">MPLFGRREPSPPPAPVDSPERKTGFFSRRRSSSSDMHRSSTSSHHTGTSSTKRHSSVLHRGSGDPSIHAATQSLRQAEAAEREADAALFRAKNAVREAREHVRRLEKEAAEEARLAKIKQSEAKALGKKGRALGPVRNQAPEPRKREIRATRRQTRREDAMREATYSDPSAQPEEPPAARATRQRPKRKAPEQDLAEARSTKRSTLDVHENCTDGRCVAFAEQTVTSSIEYQEAREEFVIDVDQSTPASDALLSPVTSGFLALPRELRDEIYKHVLNSGDKRAVTLQNRDFITKSGLIGVNSQIKEEFLDAVLFFAPVVHTTVRNHNFAHVVTFLNRLSEAQLHKFAAAATPNSDPEAKMRSRKIIITLTYSRTKMSTKPQLNRWLDRFDDPKRRGAEVRIEYKLDRDSWQNGGYKQRASGRASAGPRSQEEVNKILKATREGSRGYWF</sequence>